<reference evidence="1 2" key="1">
    <citation type="journal article" date="2019" name="Sci. Rep.">
        <title>Orb-weaving spider Araneus ventricosus genome elucidates the spidroin gene catalogue.</title>
        <authorList>
            <person name="Kono N."/>
            <person name="Nakamura H."/>
            <person name="Ohtoshi R."/>
            <person name="Moran D.A.P."/>
            <person name="Shinohara A."/>
            <person name="Yoshida Y."/>
            <person name="Fujiwara M."/>
            <person name="Mori M."/>
            <person name="Tomita M."/>
            <person name="Arakawa K."/>
        </authorList>
    </citation>
    <scope>NUCLEOTIDE SEQUENCE [LARGE SCALE GENOMIC DNA]</scope>
</reference>
<dbReference type="Proteomes" id="UP000499080">
    <property type="component" value="Unassembled WGS sequence"/>
</dbReference>
<dbReference type="AlphaFoldDB" id="A0A4Y2TK21"/>
<organism evidence="1 2">
    <name type="scientific">Araneus ventricosus</name>
    <name type="common">Orbweaver spider</name>
    <name type="synonym">Epeira ventricosa</name>
    <dbReference type="NCBI Taxonomy" id="182803"/>
    <lineage>
        <taxon>Eukaryota</taxon>
        <taxon>Metazoa</taxon>
        <taxon>Ecdysozoa</taxon>
        <taxon>Arthropoda</taxon>
        <taxon>Chelicerata</taxon>
        <taxon>Arachnida</taxon>
        <taxon>Araneae</taxon>
        <taxon>Araneomorphae</taxon>
        <taxon>Entelegynae</taxon>
        <taxon>Araneoidea</taxon>
        <taxon>Araneidae</taxon>
        <taxon>Araneus</taxon>
    </lineage>
</organism>
<evidence type="ECO:0000313" key="1">
    <source>
        <dbReference type="EMBL" id="GBN99739.1"/>
    </source>
</evidence>
<dbReference type="EMBL" id="BGPR01028533">
    <property type="protein sequence ID" value="GBN99739.1"/>
    <property type="molecule type" value="Genomic_DNA"/>
</dbReference>
<accession>A0A4Y2TK21</accession>
<evidence type="ECO:0008006" key="3">
    <source>
        <dbReference type="Google" id="ProtNLM"/>
    </source>
</evidence>
<gene>
    <name evidence="1" type="ORF">AVEN_215003_1</name>
</gene>
<name>A0A4Y2TK21_ARAVE</name>
<protein>
    <recommendedName>
        <fullName evidence="3">Reverse transcriptase domain-containing protein</fullName>
    </recommendedName>
</protein>
<proteinExistence type="predicted"/>
<keyword evidence="2" id="KW-1185">Reference proteome</keyword>
<comment type="caution">
    <text evidence="1">The sequence shown here is derived from an EMBL/GenBank/DDBJ whole genome shotgun (WGS) entry which is preliminary data.</text>
</comment>
<sequence length="126" mass="14552">MPFGPVNPIDFPYVIIKYQQSLNYLGIFTDNKLNWAPHLLNIKTKATLLHQNLNRIAGSTWGLEKEFRRRLFTVAERMILHGVFAWAYSFSARQSKILNSMKEFLLFITGAFRATSTAAFQVIVRI</sequence>
<evidence type="ECO:0000313" key="2">
    <source>
        <dbReference type="Proteomes" id="UP000499080"/>
    </source>
</evidence>